<evidence type="ECO:0000313" key="1">
    <source>
        <dbReference type="EMBL" id="MFL9838824.1"/>
    </source>
</evidence>
<dbReference type="EMBL" id="JBELQB010000013">
    <property type="protein sequence ID" value="MFL9838824.1"/>
    <property type="molecule type" value="Genomic_DNA"/>
</dbReference>
<name>A0ABW8YF53_9FLAO</name>
<dbReference type="InterPro" id="IPR026341">
    <property type="entry name" value="T9SS_type_B"/>
</dbReference>
<dbReference type="Pfam" id="PF13585">
    <property type="entry name" value="CHU_C"/>
    <property type="match status" value="1"/>
</dbReference>
<dbReference type="RefSeq" id="WP_408075775.1">
    <property type="nucleotide sequence ID" value="NZ_JBELQB010000013.1"/>
</dbReference>
<reference evidence="1 2" key="1">
    <citation type="submission" date="2024-06" db="EMBL/GenBank/DDBJ databases">
        <authorList>
            <person name="Kaempfer P."/>
            <person name="Viver T."/>
        </authorList>
    </citation>
    <scope>NUCLEOTIDE SEQUENCE [LARGE SCALE GENOMIC DNA]</scope>
    <source>
        <strain evidence="1 2">ST-75</strain>
    </source>
</reference>
<keyword evidence="2" id="KW-1185">Reference proteome</keyword>
<dbReference type="NCBIfam" id="TIGR04131">
    <property type="entry name" value="Bac_Flav_CTERM"/>
    <property type="match status" value="1"/>
</dbReference>
<proteinExistence type="predicted"/>
<feature type="non-terminal residue" evidence="1">
    <location>
        <position position="1"/>
    </location>
</feature>
<protein>
    <submittedName>
        <fullName evidence="1">T9SS type B sorting domain-containing protein</fullName>
    </submittedName>
</protein>
<dbReference type="Proteomes" id="UP001629059">
    <property type="component" value="Unassembled WGS sequence"/>
</dbReference>
<evidence type="ECO:0000313" key="2">
    <source>
        <dbReference type="Proteomes" id="UP001629059"/>
    </source>
</evidence>
<accession>A0ABW8YF53</accession>
<sequence length="256" mass="28367">GSDTICVDYTTGDVLRTVTLESGIPADMGYSFIWYLNGTELTDYDPASPSYEASVAGDYTVEVTGPAPLNCVSDISAAFTVIQSGPASPVGNGYEVTNYFSDNQVITVYVEGHGEYEYRLDEDGMWQSSNVFTDVPAGTHTVYVRDVKTDYACDEIAIEGVSLVDYPHYFTPNGDGYHDTWNIIGLNQPDAKVYIFDRFGKLIKQISATEESEGWDGTYNGTPLPATDYWFSVTYRELVNGEPVEKEFKAHFSLKR</sequence>
<gene>
    <name evidence="1" type="ORF">ABS768_15040</name>
</gene>
<comment type="caution">
    <text evidence="1">The sequence shown here is derived from an EMBL/GenBank/DDBJ whole genome shotgun (WGS) entry which is preliminary data.</text>
</comment>
<organism evidence="1 2">
    <name type="scientific">Flavobacterium rhizophilum</name>
    <dbReference type="NCBI Taxonomy" id="3163296"/>
    <lineage>
        <taxon>Bacteria</taxon>
        <taxon>Pseudomonadati</taxon>
        <taxon>Bacteroidota</taxon>
        <taxon>Flavobacteriia</taxon>
        <taxon>Flavobacteriales</taxon>
        <taxon>Flavobacteriaceae</taxon>
        <taxon>Flavobacterium</taxon>
    </lineage>
</organism>